<evidence type="ECO:0008006" key="4">
    <source>
        <dbReference type="Google" id="ProtNLM"/>
    </source>
</evidence>
<dbReference type="AlphaFoldDB" id="A0A6N6W975"/>
<name>A0A6N6W975_9BURK</name>
<feature type="chain" id="PRO_5026788956" description="Lipoprotein" evidence="1">
    <location>
        <begin position="19"/>
        <end position="211"/>
    </location>
</feature>
<sequence length="211" mass="22534">MKKSIVFALSTVALLAVSGCGSKKDASKSNFADAIQDYLNTTKGVCVALPRKEAPFALEKKGGFFFAHEPEKAAALVNAGLLSASETEVPSVFPNQKVAATQFTLTDKGKKYLVKGGSGNLGGFDAFCGGKYKVKEVENFTEPADMFGTKISQVNYTYVVDDAPDWLKQSTIQSQYPNAAAGLGEPAPYKAVLVATNEGWMHERLFKSKGG</sequence>
<feature type="signal peptide" evidence="1">
    <location>
        <begin position="1"/>
        <end position="18"/>
    </location>
</feature>
<comment type="caution">
    <text evidence="2">The sequence shown here is derived from an EMBL/GenBank/DDBJ whole genome shotgun (WGS) entry which is preliminary data.</text>
</comment>
<proteinExistence type="predicted"/>
<dbReference type="PROSITE" id="PS51257">
    <property type="entry name" value="PROKAR_LIPOPROTEIN"/>
    <property type="match status" value="1"/>
</dbReference>
<dbReference type="EMBL" id="VOSW01000050">
    <property type="protein sequence ID" value="KAE8757205.1"/>
    <property type="molecule type" value="Genomic_DNA"/>
</dbReference>
<dbReference type="OrthoDB" id="8637570at2"/>
<dbReference type="RefSeq" id="WP_154563522.1">
    <property type="nucleotide sequence ID" value="NZ_VOSW01000050.1"/>
</dbReference>
<accession>A0A6N6W975</accession>
<protein>
    <recommendedName>
        <fullName evidence="4">Lipoprotein</fullName>
    </recommendedName>
</protein>
<gene>
    <name evidence="2" type="ORF">FSO04_25000</name>
</gene>
<dbReference type="Proteomes" id="UP000463700">
    <property type="component" value="Unassembled WGS sequence"/>
</dbReference>
<keyword evidence="1" id="KW-0732">Signal</keyword>
<evidence type="ECO:0000313" key="2">
    <source>
        <dbReference type="EMBL" id="KAE8757205.1"/>
    </source>
</evidence>
<evidence type="ECO:0000313" key="3">
    <source>
        <dbReference type="Proteomes" id="UP000463700"/>
    </source>
</evidence>
<evidence type="ECO:0000256" key="1">
    <source>
        <dbReference type="SAM" id="SignalP"/>
    </source>
</evidence>
<reference evidence="2 3" key="1">
    <citation type="journal article" date="2020" name="Int. J. Syst. Evol. Microbiol.">
        <title>Paraburkholderia madseniana sp. nov., a phenolic acid-degrading bacterium isolated from acidic forest soil.</title>
        <authorList>
            <person name="Wilhelm R.C."/>
            <person name="Murphy S.J.L."/>
            <person name="Feriancek N.M."/>
            <person name="Karasz D.C."/>
            <person name="DeRito C.M."/>
            <person name="Newman J.D."/>
            <person name="Buckley D.H."/>
        </authorList>
    </citation>
    <scope>NUCLEOTIDE SEQUENCE [LARGE SCALE GENOMIC DNA]</scope>
    <source>
        <strain evidence="2 3">RP11</strain>
    </source>
</reference>
<organism evidence="2 3">
    <name type="scientific">Paraburkholderia madseniana</name>
    <dbReference type="NCBI Taxonomy" id="2599607"/>
    <lineage>
        <taxon>Bacteria</taxon>
        <taxon>Pseudomonadati</taxon>
        <taxon>Pseudomonadota</taxon>
        <taxon>Betaproteobacteria</taxon>
        <taxon>Burkholderiales</taxon>
        <taxon>Burkholderiaceae</taxon>
        <taxon>Paraburkholderia</taxon>
    </lineage>
</organism>